<dbReference type="InterPro" id="IPR018060">
    <property type="entry name" value="HTH_AraC"/>
</dbReference>
<evidence type="ECO:0000313" key="6">
    <source>
        <dbReference type="EMBL" id="MFC7152844.1"/>
    </source>
</evidence>
<dbReference type="SMART" id="SM00342">
    <property type="entry name" value="HTH_ARAC"/>
    <property type="match status" value="1"/>
</dbReference>
<dbReference type="Pfam" id="PF12833">
    <property type="entry name" value="HTH_18"/>
    <property type="match status" value="1"/>
</dbReference>
<keyword evidence="1" id="KW-0805">Transcription regulation</keyword>
<evidence type="ECO:0000259" key="5">
    <source>
        <dbReference type="PROSITE" id="PS01124"/>
    </source>
</evidence>
<dbReference type="EMBL" id="JBHTAI010000026">
    <property type="protein sequence ID" value="MFC7152844.1"/>
    <property type="molecule type" value="Genomic_DNA"/>
</dbReference>
<keyword evidence="4" id="KW-0812">Transmembrane</keyword>
<keyword evidence="4" id="KW-0472">Membrane</keyword>
<evidence type="ECO:0000256" key="2">
    <source>
        <dbReference type="ARBA" id="ARBA00023125"/>
    </source>
</evidence>
<dbReference type="InterPro" id="IPR009057">
    <property type="entry name" value="Homeodomain-like_sf"/>
</dbReference>
<keyword evidence="3" id="KW-0804">Transcription</keyword>
<comment type="caution">
    <text evidence="6">The sequence shown here is derived from an EMBL/GenBank/DDBJ whole genome shotgun (WGS) entry which is preliminary data.</text>
</comment>
<protein>
    <submittedName>
        <fullName evidence="6">AraC family transcriptional regulator</fullName>
    </submittedName>
</protein>
<dbReference type="PANTHER" id="PTHR43280:SF2">
    <property type="entry name" value="HTH-TYPE TRANSCRIPTIONAL REGULATOR EXSA"/>
    <property type="match status" value="1"/>
</dbReference>
<reference evidence="7" key="1">
    <citation type="journal article" date="2019" name="Int. J. Syst. Evol. Microbiol.">
        <title>The Global Catalogue of Microorganisms (GCM) 10K type strain sequencing project: providing services to taxonomists for standard genome sequencing and annotation.</title>
        <authorList>
            <consortium name="The Broad Institute Genomics Platform"/>
            <consortium name="The Broad Institute Genome Sequencing Center for Infectious Disease"/>
            <person name="Wu L."/>
            <person name="Ma J."/>
        </authorList>
    </citation>
    <scope>NUCLEOTIDE SEQUENCE [LARGE SCALE GENOMIC DNA]</scope>
    <source>
        <strain evidence="7">KCTC 12907</strain>
    </source>
</reference>
<dbReference type="RefSeq" id="WP_378050979.1">
    <property type="nucleotide sequence ID" value="NZ_JBHMDN010000031.1"/>
</dbReference>
<name>A0ABW2FKU9_9BACL</name>
<organism evidence="6 7">
    <name type="scientific">Cohnella cellulosilytica</name>
    <dbReference type="NCBI Taxonomy" id="986710"/>
    <lineage>
        <taxon>Bacteria</taxon>
        <taxon>Bacillati</taxon>
        <taxon>Bacillota</taxon>
        <taxon>Bacilli</taxon>
        <taxon>Bacillales</taxon>
        <taxon>Paenibacillaceae</taxon>
        <taxon>Cohnella</taxon>
    </lineage>
</organism>
<evidence type="ECO:0000256" key="1">
    <source>
        <dbReference type="ARBA" id="ARBA00023015"/>
    </source>
</evidence>
<sequence length="747" mass="85225">MAVPAGAISIRKQMFLSYMLLFTIPLLVFCTVLYSIMDDRIRTDADRTYNSLLSNVANDIDGKLEELNQFNRQLASTDWVARIAHMQGTTIDYTRVDPIMLREYSQQFINYKAINRIIGDIALYFEGKDLVVSSLGETNIAYFKRHMLHTDDLDLDTMVRGHPNETFVPARLYTYGIERPGYLYVQTVPIYGLRSPVLLICFISKQSIQEALNPLLMREHSSVLVADSQGVPLMNEYTENNEPSREKQPSYRYEYVSTQNGWQYTAIVPHRSVSAAITQLRLLVLGLAVLSGFIGWAVSLRLTDRGYKPLNRLIGLIQNRLSSAPGSKPKMNEYDWLQSSLHDLFAQEEAVAEKLRQQQPIVRDAYLKRMLEEGFAANPEFEKALTMLSLAFPCPLFSVCIVDGSPLIPSERRRVVQAGRHAGITVYEVDHDGNTVLLCNYFSAEAFVAYLALLTPEVYGNRAGKRVFFAGGCGDSWTSLARSYTQAKETMGMRFVQREQHVLLYELLGAETASYYYPRETEERLSNLIRAGDRARAADLLNEIFSRNMDRDAIPPAAFRNLLLHMEWTVHRMAQEAGLADSVPIMLQTVTNFRTLSESQSYIRELCEQISDYYEALLLRKGCEQRDRILAFIEDSLTDPSLSLTRVADRFQVSASYLSRYFKEHIGSNFLDYVSYRRYELAKALLADDKQDIKSICRIVGYDSEVTFRRLFKKYAGIAPSLYRDRIVDTGRPSAPIENFVPPKIKN</sequence>
<proteinExistence type="predicted"/>
<feature type="transmembrane region" description="Helical" evidence="4">
    <location>
        <begin position="15"/>
        <end position="37"/>
    </location>
</feature>
<feature type="transmembrane region" description="Helical" evidence="4">
    <location>
        <begin position="280"/>
        <end position="298"/>
    </location>
</feature>
<dbReference type="Gene3D" id="1.10.10.60">
    <property type="entry name" value="Homeodomain-like"/>
    <property type="match status" value="2"/>
</dbReference>
<dbReference type="Proteomes" id="UP001596378">
    <property type="component" value="Unassembled WGS sequence"/>
</dbReference>
<dbReference type="PROSITE" id="PS01124">
    <property type="entry name" value="HTH_ARAC_FAMILY_2"/>
    <property type="match status" value="1"/>
</dbReference>
<accession>A0ABW2FKU9</accession>
<dbReference type="SUPFAM" id="SSF46689">
    <property type="entry name" value="Homeodomain-like"/>
    <property type="match status" value="1"/>
</dbReference>
<gene>
    <name evidence="6" type="ORF">ACFQMJ_30265</name>
</gene>
<keyword evidence="2" id="KW-0238">DNA-binding</keyword>
<feature type="domain" description="HTH araC/xylS-type" evidence="5">
    <location>
        <begin position="627"/>
        <end position="726"/>
    </location>
</feature>
<evidence type="ECO:0000313" key="7">
    <source>
        <dbReference type="Proteomes" id="UP001596378"/>
    </source>
</evidence>
<keyword evidence="7" id="KW-1185">Reference proteome</keyword>
<evidence type="ECO:0000256" key="4">
    <source>
        <dbReference type="SAM" id="Phobius"/>
    </source>
</evidence>
<dbReference type="PANTHER" id="PTHR43280">
    <property type="entry name" value="ARAC-FAMILY TRANSCRIPTIONAL REGULATOR"/>
    <property type="match status" value="1"/>
</dbReference>
<keyword evidence="4" id="KW-1133">Transmembrane helix</keyword>
<evidence type="ECO:0000256" key="3">
    <source>
        <dbReference type="ARBA" id="ARBA00023163"/>
    </source>
</evidence>